<dbReference type="PANTHER" id="PTHR11076:SF33">
    <property type="entry name" value="DNA POLYMERASE KAPPA"/>
    <property type="match status" value="1"/>
</dbReference>
<dbReference type="PANTHER" id="PTHR11076">
    <property type="entry name" value="DNA REPAIR POLYMERASE UMUC / TRANSFERASE FAMILY MEMBER"/>
    <property type="match status" value="1"/>
</dbReference>
<evidence type="ECO:0000259" key="3">
    <source>
        <dbReference type="PROSITE" id="PS50173"/>
    </source>
</evidence>
<feature type="region of interest" description="Disordered" evidence="2">
    <location>
        <begin position="369"/>
        <end position="389"/>
    </location>
</feature>
<dbReference type="GO" id="GO:0003684">
    <property type="term" value="F:damaged DNA binding"/>
    <property type="evidence" value="ECO:0007669"/>
    <property type="project" value="InterPro"/>
</dbReference>
<feature type="domain" description="UmuC" evidence="3">
    <location>
        <begin position="5"/>
        <end position="188"/>
    </location>
</feature>
<dbReference type="RefSeq" id="WP_108401832.1">
    <property type="nucleotide sequence ID" value="NZ_NESP01000001.1"/>
</dbReference>
<dbReference type="Pfam" id="PF11799">
    <property type="entry name" value="IMS_C"/>
    <property type="match status" value="1"/>
</dbReference>
<comment type="caution">
    <text evidence="4">The sequence shown here is derived from an EMBL/GenBank/DDBJ whole genome shotgun (WGS) entry which is preliminary data.</text>
</comment>
<comment type="similarity">
    <text evidence="1">Belongs to the DNA polymerase type-Y family.</text>
</comment>
<dbReference type="Proteomes" id="UP000251341">
    <property type="component" value="Unassembled WGS sequence"/>
</dbReference>
<accession>A0A315ENZ4</accession>
<protein>
    <recommendedName>
        <fullName evidence="3">UmuC domain-containing protein</fullName>
    </recommendedName>
</protein>
<dbReference type="EMBL" id="NESP01000001">
    <property type="protein sequence ID" value="PUE58961.1"/>
    <property type="molecule type" value="Genomic_DNA"/>
</dbReference>
<dbReference type="PROSITE" id="PS50173">
    <property type="entry name" value="UMUC"/>
    <property type="match status" value="1"/>
</dbReference>
<gene>
    <name evidence="4" type="ORF">B9Z44_04755</name>
</gene>
<dbReference type="GO" id="GO:0003887">
    <property type="term" value="F:DNA-directed DNA polymerase activity"/>
    <property type="evidence" value="ECO:0007669"/>
    <property type="project" value="UniProtKB-KW"/>
</dbReference>
<dbReference type="GO" id="GO:0042276">
    <property type="term" value="P:error-prone translesion synthesis"/>
    <property type="evidence" value="ECO:0007669"/>
    <property type="project" value="TreeGrafter"/>
</dbReference>
<dbReference type="Gene3D" id="3.40.1170.60">
    <property type="match status" value="1"/>
</dbReference>
<evidence type="ECO:0000256" key="1">
    <source>
        <dbReference type="ARBA" id="ARBA00010945"/>
    </source>
</evidence>
<reference evidence="4 5" key="1">
    <citation type="submission" date="2017-04" db="EMBL/GenBank/DDBJ databases">
        <title>Unexpected and diverse lifestyles within the genus Limnohabitans.</title>
        <authorList>
            <person name="Kasalicky V."/>
            <person name="Mehrshad M."/>
            <person name="Andrei S.-A."/>
            <person name="Salcher M."/>
            <person name="Kratochvilova H."/>
            <person name="Simek K."/>
            <person name="Ghai R."/>
        </authorList>
    </citation>
    <scope>NUCLEOTIDE SEQUENCE [LARGE SCALE GENOMIC DNA]</scope>
    <source>
        <strain evidence="4 5">MWH-C5</strain>
    </source>
</reference>
<dbReference type="InterPro" id="IPR001126">
    <property type="entry name" value="UmuC"/>
</dbReference>
<dbReference type="GO" id="GO:0009432">
    <property type="term" value="P:SOS response"/>
    <property type="evidence" value="ECO:0007669"/>
    <property type="project" value="TreeGrafter"/>
</dbReference>
<dbReference type="InterPro" id="IPR043128">
    <property type="entry name" value="Rev_trsase/Diguanyl_cyclase"/>
</dbReference>
<dbReference type="CDD" id="cd00424">
    <property type="entry name" value="PolY"/>
    <property type="match status" value="1"/>
</dbReference>
<dbReference type="InterPro" id="IPR050116">
    <property type="entry name" value="DNA_polymerase-Y"/>
</dbReference>
<dbReference type="InterPro" id="IPR017961">
    <property type="entry name" value="DNA_pol_Y-fam_little_finger"/>
</dbReference>
<organism evidence="4 5">
    <name type="scientific">Limnohabitans curvus</name>
    <dbReference type="NCBI Taxonomy" id="323423"/>
    <lineage>
        <taxon>Bacteria</taxon>
        <taxon>Pseudomonadati</taxon>
        <taxon>Pseudomonadota</taxon>
        <taxon>Betaproteobacteria</taxon>
        <taxon>Burkholderiales</taxon>
        <taxon>Comamonadaceae</taxon>
        <taxon>Limnohabitans</taxon>
    </lineage>
</organism>
<dbReference type="Gene3D" id="1.10.150.20">
    <property type="entry name" value="5' to 3' exonuclease, C-terminal subdomain"/>
    <property type="match status" value="1"/>
</dbReference>
<evidence type="ECO:0000313" key="5">
    <source>
        <dbReference type="Proteomes" id="UP000251341"/>
    </source>
</evidence>
<dbReference type="Pfam" id="PF00817">
    <property type="entry name" value="IMS"/>
    <property type="match status" value="1"/>
</dbReference>
<dbReference type="InterPro" id="IPR043502">
    <property type="entry name" value="DNA/RNA_pol_sf"/>
</dbReference>
<proteinExistence type="inferred from homology"/>
<sequence>MTLRSLFVDFNSYFASVEQQLNPALRGRPVGVVPVLAETSCCIAASYEAKALGIGTGTGVAEARRLCPDIAIVLADHAKYVEMHHRAVAVVDTLAPVRQVLSIDEMECELTGRWQQRERAVGLAERIKAEVVAQLGECMRTSVGIAPNTLLAKLASNMQKPDGLTVIEAHELPQRLYGLKPKAINGIGPRMVQRLERCGIHTMEQLYAAPRELLRTAWGGVAGAEMYDKLRGQWYGPRETVAKSLGHSHVLPPDLRNPAGAFAVLNRLTQKAAMRLRKQNVYATSMSVHVRCRHGYGNRGQRMGDDRAAHIGETQDTAFLLHTLEQLWHSGLHLLAHPVTVGVQLHGLIEAGQHTGDLFGFDEAAADAKGTSDANENPEAMGSLSARTARKIEPVRDRRKLLAAIDTLNGKHGKNTVYFASAQAGLDHAPMRIAFNRIPDLESER</sequence>
<dbReference type="SUPFAM" id="SSF56672">
    <property type="entry name" value="DNA/RNA polymerases"/>
    <property type="match status" value="1"/>
</dbReference>
<dbReference type="Gene3D" id="3.30.70.270">
    <property type="match status" value="1"/>
</dbReference>
<dbReference type="AlphaFoldDB" id="A0A315ENZ4"/>
<keyword evidence="5" id="KW-1185">Reference proteome</keyword>
<evidence type="ECO:0000256" key="2">
    <source>
        <dbReference type="SAM" id="MobiDB-lite"/>
    </source>
</evidence>
<dbReference type="GO" id="GO:0005829">
    <property type="term" value="C:cytosol"/>
    <property type="evidence" value="ECO:0007669"/>
    <property type="project" value="TreeGrafter"/>
</dbReference>
<dbReference type="GO" id="GO:0006281">
    <property type="term" value="P:DNA repair"/>
    <property type="evidence" value="ECO:0007669"/>
    <property type="project" value="InterPro"/>
</dbReference>
<evidence type="ECO:0000313" key="4">
    <source>
        <dbReference type="EMBL" id="PUE58961.1"/>
    </source>
</evidence>
<name>A0A315ENZ4_9BURK</name>